<dbReference type="GO" id="GO:0009252">
    <property type="term" value="P:peptidoglycan biosynthetic process"/>
    <property type="evidence" value="ECO:0007669"/>
    <property type="project" value="UniProtKB-UniRule"/>
</dbReference>
<dbReference type="GO" id="GO:0008658">
    <property type="term" value="F:penicillin binding"/>
    <property type="evidence" value="ECO:0007669"/>
    <property type="project" value="UniProtKB-UniRule"/>
</dbReference>
<sequence length="660" mass="74401">MKQRRVSIRNHTAEANLFARRAFIALMAVTAMLLLLFSKAYNLQVSSYEKYQTRSNSNRIKLLPVAPNRGLIYDRNGVLLADNKPIYSIEIIPEQVEDLSQTVGEISELLDISQDHQAKFFNALRSKRRFKPIELKSRLSEQQVALFSVNQHKFPGVFIDARLKRYYPFADLTTHSLGYVARINRRDAIKLEEQGKDENYAATRNIGKLGLEKYYQDELHGEVGHQEVEINNQGRVIRTLDFTPPKPGKDLTLTLDIELQMVAKRALAGHRGAIVAIDPRDGGVLAMYSNPAYDGNLFVHGISSKNYNKLLKSRHRPLINRTVQGYPPASTIKPLLALTGLEEGIVTPETEIYDPGFYQLKGVENRRRDWKRWGHGKVNLTKSLEQSCNVYYYDLSFKLGITRIARMMEKFGFGDYTGIDIHEENSAIMPSVEWKRARYNQPWYTGETLSVGIGQSFWTVTPLQLAQSISILVNRGDIKVPHLVKAKTSYDQVNPETGERTSIFEEVPVDHKPPIVLKDNKNWEIVLDAMHNTVQKKGATGYNAFKGHTYDAAGKTGSAQTANLAQDERYDAESTAESQRDNAMFVAFAPYENPEIVVAVAIENVAKGGGAANAAPVARQILDQYFGDRVIVSEHPHLLHEETYGEQHLKTIPASVRGSR</sequence>
<accession>A0A919BD33</accession>
<feature type="domain" description="Penicillin-binding protein transpeptidase" evidence="15">
    <location>
        <begin position="272"/>
        <end position="623"/>
    </location>
</feature>
<dbReference type="EC" id="3.4.16.4" evidence="14"/>
<dbReference type="InterPro" id="IPR050515">
    <property type="entry name" value="Beta-lactam/transpept"/>
</dbReference>
<feature type="binding site" evidence="14">
    <location>
        <position position="375"/>
    </location>
    <ligand>
        <name>Zn(2+)</name>
        <dbReference type="ChEBI" id="CHEBI:29105"/>
    </ligand>
</feature>
<gene>
    <name evidence="14 17" type="primary">mrdA</name>
    <name evidence="17" type="ORF">GCM10017161_05860</name>
</gene>
<evidence type="ECO:0000256" key="11">
    <source>
        <dbReference type="ARBA" id="ARBA00022989"/>
    </source>
</evidence>
<comment type="function">
    <text evidence="14">Catalyzes cross-linking of the peptidoglycan cell wall.</text>
</comment>
<keyword evidence="11 14" id="KW-1133">Transmembrane helix</keyword>
<evidence type="ECO:0000313" key="18">
    <source>
        <dbReference type="Proteomes" id="UP000623842"/>
    </source>
</evidence>
<keyword evidence="18" id="KW-1185">Reference proteome</keyword>
<dbReference type="EMBL" id="BNCK01000001">
    <property type="protein sequence ID" value="GHF81290.1"/>
    <property type="molecule type" value="Genomic_DNA"/>
</dbReference>
<evidence type="ECO:0000256" key="10">
    <source>
        <dbReference type="ARBA" id="ARBA00022984"/>
    </source>
</evidence>
<keyword evidence="14" id="KW-0862">Zinc</keyword>
<keyword evidence="6 14" id="KW-0645">Protease</keyword>
<feature type="binding site" evidence="14">
    <location>
        <position position="354"/>
    </location>
    <ligand>
        <name>Zn(2+)</name>
        <dbReference type="ChEBI" id="CHEBI:29105"/>
    </ligand>
</feature>
<organism evidence="17 18">
    <name type="scientific">Thalassotalea marina</name>
    <dbReference type="NCBI Taxonomy" id="1673741"/>
    <lineage>
        <taxon>Bacteria</taxon>
        <taxon>Pseudomonadati</taxon>
        <taxon>Pseudomonadota</taxon>
        <taxon>Gammaproteobacteria</taxon>
        <taxon>Alteromonadales</taxon>
        <taxon>Colwelliaceae</taxon>
        <taxon>Thalassotalea</taxon>
    </lineage>
</organism>
<dbReference type="PANTHER" id="PTHR30627">
    <property type="entry name" value="PEPTIDOGLYCAN D,D-TRANSPEPTIDASE"/>
    <property type="match status" value="1"/>
</dbReference>
<dbReference type="HAMAP" id="MF_02081">
    <property type="entry name" value="MrdA_transpept"/>
    <property type="match status" value="1"/>
</dbReference>
<name>A0A919BD33_9GAMM</name>
<dbReference type="SUPFAM" id="SSF56519">
    <property type="entry name" value="Penicillin binding protein dimerisation domain"/>
    <property type="match status" value="1"/>
</dbReference>
<dbReference type="InterPro" id="IPR036138">
    <property type="entry name" value="PBP_dimer_sf"/>
</dbReference>
<comment type="catalytic activity">
    <reaction evidence="14">
        <text>Preferential cleavage: (Ac)2-L-Lys-D-Ala-|-D-Ala. Also transpeptidation of peptidyl-alanyl moieties that are N-acyl substituents of D-alanine.</text>
        <dbReference type="EC" id="3.4.16.4"/>
    </reaction>
</comment>
<evidence type="ECO:0000256" key="6">
    <source>
        <dbReference type="ARBA" id="ARBA00022670"/>
    </source>
</evidence>
<feature type="binding site" evidence="14">
    <location>
        <position position="388"/>
    </location>
    <ligand>
        <name>Zn(2+)</name>
        <dbReference type="ChEBI" id="CHEBI:29105"/>
    </ligand>
</feature>
<evidence type="ECO:0000256" key="13">
    <source>
        <dbReference type="ARBA" id="ARBA00023316"/>
    </source>
</evidence>
<reference evidence="17" key="1">
    <citation type="journal article" date="2014" name="Int. J. Syst. Evol. Microbiol.">
        <title>Complete genome sequence of Corynebacterium casei LMG S-19264T (=DSM 44701T), isolated from a smear-ripened cheese.</title>
        <authorList>
            <consortium name="US DOE Joint Genome Institute (JGI-PGF)"/>
            <person name="Walter F."/>
            <person name="Albersmeier A."/>
            <person name="Kalinowski J."/>
            <person name="Ruckert C."/>
        </authorList>
    </citation>
    <scope>NUCLEOTIDE SEQUENCE</scope>
    <source>
        <strain evidence="17">KCTC 42731</strain>
    </source>
</reference>
<keyword evidence="3 14" id="KW-1003">Cell membrane</keyword>
<dbReference type="GO" id="GO:0006508">
    <property type="term" value="P:proteolysis"/>
    <property type="evidence" value="ECO:0007669"/>
    <property type="project" value="UniProtKB-KW"/>
</dbReference>
<dbReference type="InterPro" id="IPR017790">
    <property type="entry name" value="Penicillin-binding_protein_2"/>
</dbReference>
<dbReference type="RefSeq" id="WP_189767207.1">
    <property type="nucleotide sequence ID" value="NZ_BNCK01000001.1"/>
</dbReference>
<comment type="subcellular location">
    <subcellularLocation>
        <location evidence="2">Cell membrane</location>
    </subcellularLocation>
    <subcellularLocation>
        <location evidence="1">Membrane</location>
        <topology evidence="1">Single-pass membrane protein</topology>
    </subcellularLocation>
</comment>
<proteinExistence type="inferred from homology"/>
<evidence type="ECO:0000256" key="3">
    <source>
        <dbReference type="ARBA" id="ARBA00022475"/>
    </source>
</evidence>
<keyword evidence="13 14" id="KW-0961">Cell wall biogenesis/degradation</keyword>
<keyword evidence="5 14" id="KW-0121">Carboxypeptidase</keyword>
<evidence type="ECO:0000256" key="7">
    <source>
        <dbReference type="ARBA" id="ARBA00022692"/>
    </source>
</evidence>
<dbReference type="InterPro" id="IPR012338">
    <property type="entry name" value="Beta-lactam/transpept-like"/>
</dbReference>
<dbReference type="GO" id="GO:0008270">
    <property type="term" value="F:zinc ion binding"/>
    <property type="evidence" value="ECO:0007669"/>
    <property type="project" value="UniProtKB-UniRule"/>
</dbReference>
<protein>
    <recommendedName>
        <fullName evidence="14">Peptidoglycan D,D-transpeptidase MrdA</fullName>
        <ecNumber evidence="14">3.4.16.4</ecNumber>
    </recommendedName>
    <alternativeName>
        <fullName evidence="14">Penicillin-binding protein 2</fullName>
        <shortName evidence="14">PBP-2</shortName>
    </alternativeName>
</protein>
<keyword evidence="12 14" id="KW-0472">Membrane</keyword>
<keyword evidence="9 14" id="KW-0133">Cell shape</keyword>
<keyword evidence="10 14" id="KW-0573">Peptidoglycan synthesis</keyword>
<dbReference type="Gene3D" id="3.90.1310.10">
    <property type="entry name" value="Penicillin-binding protein 2a (Domain 2)"/>
    <property type="match status" value="1"/>
</dbReference>
<evidence type="ECO:0000259" key="16">
    <source>
        <dbReference type="Pfam" id="PF03717"/>
    </source>
</evidence>
<evidence type="ECO:0000256" key="5">
    <source>
        <dbReference type="ARBA" id="ARBA00022645"/>
    </source>
</evidence>
<dbReference type="InterPro" id="IPR005311">
    <property type="entry name" value="PBP_dimer"/>
</dbReference>
<dbReference type="Pfam" id="PF00905">
    <property type="entry name" value="Transpeptidase"/>
    <property type="match status" value="1"/>
</dbReference>
<dbReference type="GO" id="GO:0071555">
    <property type="term" value="P:cell wall organization"/>
    <property type="evidence" value="ECO:0007669"/>
    <property type="project" value="UniProtKB-KW"/>
</dbReference>
<dbReference type="Pfam" id="PF03717">
    <property type="entry name" value="PBP_dimer"/>
    <property type="match status" value="1"/>
</dbReference>
<comment type="pathway">
    <text evidence="14">Cell wall biogenesis; peptidoglycan biosynthesis.</text>
</comment>
<dbReference type="GO" id="GO:0008360">
    <property type="term" value="P:regulation of cell shape"/>
    <property type="evidence" value="ECO:0007669"/>
    <property type="project" value="UniProtKB-KW"/>
</dbReference>
<keyword evidence="7 14" id="KW-0812">Transmembrane</keyword>
<dbReference type="InterPro" id="IPR001460">
    <property type="entry name" value="PCN-bd_Tpept"/>
</dbReference>
<evidence type="ECO:0000256" key="1">
    <source>
        <dbReference type="ARBA" id="ARBA00004167"/>
    </source>
</evidence>
<dbReference type="NCBIfam" id="TIGR03423">
    <property type="entry name" value="pbp2_mrdA"/>
    <property type="match status" value="1"/>
</dbReference>
<dbReference type="Gene3D" id="3.30.1390.30">
    <property type="entry name" value="Penicillin-binding protein 2a, domain 3"/>
    <property type="match status" value="1"/>
</dbReference>
<dbReference type="GO" id="GO:0071972">
    <property type="term" value="F:peptidoglycan L,D-transpeptidase activity"/>
    <property type="evidence" value="ECO:0007669"/>
    <property type="project" value="TreeGrafter"/>
</dbReference>
<dbReference type="GO" id="GO:0005886">
    <property type="term" value="C:plasma membrane"/>
    <property type="evidence" value="ECO:0007669"/>
    <property type="project" value="UniProtKB-SubCell"/>
</dbReference>
<feature type="active site" description="Acyl-ester intermediate" evidence="14">
    <location>
        <position position="330"/>
    </location>
</feature>
<comment type="caution">
    <text evidence="17">The sequence shown here is derived from an EMBL/GenBank/DDBJ whole genome shotgun (WGS) entry which is preliminary data.</text>
</comment>
<feature type="binding site" evidence="14">
    <location>
        <position position="369"/>
    </location>
    <ligand>
        <name>Zn(2+)</name>
        <dbReference type="ChEBI" id="CHEBI:29105"/>
    </ligand>
</feature>
<dbReference type="PANTHER" id="PTHR30627:SF2">
    <property type="entry name" value="PEPTIDOGLYCAN D,D-TRANSPEPTIDASE MRDA"/>
    <property type="match status" value="1"/>
</dbReference>
<evidence type="ECO:0000256" key="9">
    <source>
        <dbReference type="ARBA" id="ARBA00022960"/>
    </source>
</evidence>
<dbReference type="GO" id="GO:0009002">
    <property type="term" value="F:serine-type D-Ala-D-Ala carboxypeptidase activity"/>
    <property type="evidence" value="ECO:0007669"/>
    <property type="project" value="UniProtKB-UniRule"/>
</dbReference>
<evidence type="ECO:0000256" key="2">
    <source>
        <dbReference type="ARBA" id="ARBA00004236"/>
    </source>
</evidence>
<keyword evidence="8 14" id="KW-0378">Hydrolase</keyword>
<evidence type="ECO:0000256" key="4">
    <source>
        <dbReference type="ARBA" id="ARBA00022519"/>
    </source>
</evidence>
<keyword evidence="4 14" id="KW-0997">Cell inner membrane</keyword>
<feature type="domain" description="Penicillin-binding protein dimerisation" evidence="16">
    <location>
        <begin position="65"/>
        <end position="240"/>
    </location>
</feature>
<dbReference type="SUPFAM" id="SSF56601">
    <property type="entry name" value="beta-lactamase/transpeptidase-like"/>
    <property type="match status" value="1"/>
</dbReference>
<evidence type="ECO:0000256" key="8">
    <source>
        <dbReference type="ARBA" id="ARBA00022801"/>
    </source>
</evidence>
<evidence type="ECO:0000256" key="12">
    <source>
        <dbReference type="ARBA" id="ARBA00023136"/>
    </source>
</evidence>
<dbReference type="Proteomes" id="UP000623842">
    <property type="component" value="Unassembled WGS sequence"/>
</dbReference>
<comment type="cofactor">
    <cofactor evidence="14">
        <name>Zn(2+)</name>
        <dbReference type="ChEBI" id="CHEBI:29105"/>
    </cofactor>
    <text evidence="14">Binds one Zn(2+) ion per subunit.</text>
</comment>
<keyword evidence="14" id="KW-0479">Metal-binding</keyword>
<dbReference type="AlphaFoldDB" id="A0A919BD33"/>
<reference evidence="17" key="2">
    <citation type="submission" date="2020-09" db="EMBL/GenBank/DDBJ databases">
        <authorList>
            <person name="Sun Q."/>
            <person name="Kim S."/>
        </authorList>
    </citation>
    <scope>NUCLEOTIDE SEQUENCE</scope>
    <source>
        <strain evidence="17">KCTC 42731</strain>
    </source>
</reference>
<evidence type="ECO:0000256" key="14">
    <source>
        <dbReference type="HAMAP-Rule" id="MF_02081"/>
    </source>
</evidence>
<evidence type="ECO:0000313" key="17">
    <source>
        <dbReference type="EMBL" id="GHF81290.1"/>
    </source>
</evidence>
<dbReference type="Gene3D" id="3.40.710.10">
    <property type="entry name" value="DD-peptidase/beta-lactamase superfamily"/>
    <property type="match status" value="1"/>
</dbReference>
<evidence type="ECO:0000259" key="15">
    <source>
        <dbReference type="Pfam" id="PF00905"/>
    </source>
</evidence>
<comment type="similarity">
    <text evidence="14">Belongs to the transpeptidase family. MrdA subfamily.</text>
</comment>